<proteinExistence type="predicted"/>
<feature type="non-terminal residue" evidence="2">
    <location>
        <position position="1"/>
    </location>
</feature>
<keyword evidence="1" id="KW-1133">Transmembrane helix</keyword>
<name>A0A5J9TP16_9POAL</name>
<dbReference type="AlphaFoldDB" id="A0A5J9TP16"/>
<comment type="caution">
    <text evidence="2">The sequence shown here is derived from an EMBL/GenBank/DDBJ whole genome shotgun (WGS) entry which is preliminary data.</text>
</comment>
<dbReference type="PANTHER" id="PTHR36480">
    <property type="entry name" value="OS06G0118900 PROTEIN-RELATED"/>
    <property type="match status" value="1"/>
</dbReference>
<evidence type="ECO:0000313" key="2">
    <source>
        <dbReference type="EMBL" id="TVU13102.1"/>
    </source>
</evidence>
<protein>
    <submittedName>
        <fullName evidence="2">Uncharacterized protein</fullName>
    </submittedName>
</protein>
<keyword evidence="1" id="KW-0472">Membrane</keyword>
<keyword evidence="1" id="KW-0812">Transmembrane</keyword>
<feature type="transmembrane region" description="Helical" evidence="1">
    <location>
        <begin position="14"/>
        <end position="36"/>
    </location>
</feature>
<evidence type="ECO:0000256" key="1">
    <source>
        <dbReference type="SAM" id="Phobius"/>
    </source>
</evidence>
<sequence length="83" mass="8708">MALLPAEGLNAKHYILAAVTAALVTAIIVAVVFVVLSPARLHFSVVHADHRDFGGGQVLLRVALAASNPSRRASVLSLVQMKP</sequence>
<organism evidence="2 3">
    <name type="scientific">Eragrostis curvula</name>
    <name type="common">weeping love grass</name>
    <dbReference type="NCBI Taxonomy" id="38414"/>
    <lineage>
        <taxon>Eukaryota</taxon>
        <taxon>Viridiplantae</taxon>
        <taxon>Streptophyta</taxon>
        <taxon>Embryophyta</taxon>
        <taxon>Tracheophyta</taxon>
        <taxon>Spermatophyta</taxon>
        <taxon>Magnoliopsida</taxon>
        <taxon>Liliopsida</taxon>
        <taxon>Poales</taxon>
        <taxon>Poaceae</taxon>
        <taxon>PACMAD clade</taxon>
        <taxon>Chloridoideae</taxon>
        <taxon>Eragrostideae</taxon>
        <taxon>Eragrostidinae</taxon>
        <taxon>Eragrostis</taxon>
    </lineage>
</organism>
<accession>A0A5J9TP16</accession>
<reference evidence="2 3" key="1">
    <citation type="journal article" date="2019" name="Sci. Rep.">
        <title>A high-quality genome of Eragrostis curvula grass provides insights into Poaceae evolution and supports new strategies to enhance forage quality.</title>
        <authorList>
            <person name="Carballo J."/>
            <person name="Santos B.A.C.M."/>
            <person name="Zappacosta D."/>
            <person name="Garbus I."/>
            <person name="Selva J.P."/>
            <person name="Gallo C.A."/>
            <person name="Diaz A."/>
            <person name="Albertini E."/>
            <person name="Caccamo M."/>
            <person name="Echenique V."/>
        </authorList>
    </citation>
    <scope>NUCLEOTIDE SEQUENCE [LARGE SCALE GENOMIC DNA]</scope>
    <source>
        <strain evidence="3">cv. Victoria</strain>
        <tissue evidence="2">Leaf</tissue>
    </source>
</reference>
<evidence type="ECO:0000313" key="3">
    <source>
        <dbReference type="Proteomes" id="UP000324897"/>
    </source>
</evidence>
<dbReference type="Gramene" id="TVU13102">
    <property type="protein sequence ID" value="TVU13102"/>
    <property type="gene ID" value="EJB05_46778"/>
</dbReference>
<dbReference type="Proteomes" id="UP000324897">
    <property type="component" value="Chromosome 3"/>
</dbReference>
<dbReference type="PANTHER" id="PTHR36480:SF3">
    <property type="entry name" value="OS06G0118900 PROTEIN"/>
    <property type="match status" value="1"/>
</dbReference>
<dbReference type="EMBL" id="RWGY01000039">
    <property type="protein sequence ID" value="TVU13102.1"/>
    <property type="molecule type" value="Genomic_DNA"/>
</dbReference>
<keyword evidence="3" id="KW-1185">Reference proteome</keyword>
<gene>
    <name evidence="2" type="ORF">EJB05_46778</name>
</gene>